<dbReference type="Proteomes" id="UP000095380">
    <property type="component" value="Unassembled WGS sequence"/>
</dbReference>
<dbReference type="EMBL" id="CYYM01000003">
    <property type="protein sequence ID" value="CUN82079.1"/>
    <property type="molecule type" value="Genomic_DNA"/>
</dbReference>
<dbReference type="AlphaFoldDB" id="A0A174A2G0"/>
<gene>
    <name evidence="1" type="ORF">ERS852408_00993</name>
</gene>
<proteinExistence type="predicted"/>
<name>A0A174A2G0_9FIRM</name>
<sequence>MAIKLQSLYEAINNQFDVILHTNSFYDKEVT</sequence>
<evidence type="ECO:0000313" key="2">
    <source>
        <dbReference type="Proteomes" id="UP000095380"/>
    </source>
</evidence>
<evidence type="ECO:0000313" key="1">
    <source>
        <dbReference type="EMBL" id="CUN82079.1"/>
    </source>
</evidence>
<organism evidence="1 2">
    <name type="scientific">Dorea longicatena</name>
    <dbReference type="NCBI Taxonomy" id="88431"/>
    <lineage>
        <taxon>Bacteria</taxon>
        <taxon>Bacillati</taxon>
        <taxon>Bacillota</taxon>
        <taxon>Clostridia</taxon>
        <taxon>Lachnospirales</taxon>
        <taxon>Lachnospiraceae</taxon>
        <taxon>Dorea</taxon>
    </lineage>
</organism>
<reference evidence="1 2" key="1">
    <citation type="submission" date="2015-09" db="EMBL/GenBank/DDBJ databases">
        <authorList>
            <consortium name="Pathogen Informatics"/>
        </authorList>
    </citation>
    <scope>NUCLEOTIDE SEQUENCE [LARGE SCALE GENOMIC DNA]</scope>
    <source>
        <strain evidence="1 2">2789STDY5608851</strain>
    </source>
</reference>
<protein>
    <submittedName>
        <fullName evidence="1">Uncharacterized protein</fullName>
    </submittedName>
</protein>
<accession>A0A174A2G0</accession>